<dbReference type="SUPFAM" id="SSF56235">
    <property type="entry name" value="N-terminal nucleophile aminohydrolases (Ntn hydrolases)"/>
    <property type="match status" value="1"/>
</dbReference>
<organism evidence="1">
    <name type="scientific">uncultured Caudovirales phage</name>
    <dbReference type="NCBI Taxonomy" id="2100421"/>
    <lineage>
        <taxon>Viruses</taxon>
        <taxon>Duplodnaviria</taxon>
        <taxon>Heunggongvirae</taxon>
        <taxon>Uroviricota</taxon>
        <taxon>Caudoviricetes</taxon>
        <taxon>Peduoviridae</taxon>
        <taxon>Maltschvirus</taxon>
        <taxon>Maltschvirus maltsch</taxon>
    </lineage>
</organism>
<accession>A0A6J5MCW1</accession>
<sequence length="203" mass="21834">MTTILGIQGETFALICVDSRISSFDSSGSAYQVNTLKEGASKVAVNGKYLLGAAGDVRAINLLHHVFQPPVPPPNTKGKKLDQFFTAKFIPALRECFEQQGYAQPDIKEDKEHIAEQSSTILAVIQSNIYVVDGDYSWTSDSSGIYALGTGSSYALGALQALHGTAISTPQQAKKIALKAMSIAAKYDPYTGAPFHTFVQELK</sequence>
<dbReference type="InterPro" id="IPR029055">
    <property type="entry name" value="Ntn_hydrolases_N"/>
</dbReference>
<evidence type="ECO:0000313" key="1">
    <source>
        <dbReference type="EMBL" id="CAB4143717.1"/>
    </source>
</evidence>
<dbReference type="EMBL" id="LR796737">
    <property type="protein sequence ID" value="CAB4162987.1"/>
    <property type="molecule type" value="Genomic_DNA"/>
</dbReference>
<dbReference type="EMBL" id="LR796418">
    <property type="protein sequence ID" value="CAB4143717.1"/>
    <property type="molecule type" value="Genomic_DNA"/>
</dbReference>
<protein>
    <submittedName>
        <fullName evidence="1">Uncharacterized protein</fullName>
    </submittedName>
</protein>
<reference evidence="1" key="1">
    <citation type="submission" date="2020-04" db="EMBL/GenBank/DDBJ databases">
        <authorList>
            <person name="Chiriac C."/>
            <person name="Salcher M."/>
            <person name="Ghai R."/>
            <person name="Kavagutti S V."/>
        </authorList>
    </citation>
    <scope>NUCLEOTIDE SEQUENCE</scope>
</reference>
<proteinExistence type="predicted"/>
<evidence type="ECO:0000313" key="2">
    <source>
        <dbReference type="EMBL" id="CAB4162987.1"/>
    </source>
</evidence>
<name>A0A6J5MCW1_9CAUD</name>
<dbReference type="Gene3D" id="3.60.20.10">
    <property type="entry name" value="Glutamine Phosphoribosylpyrophosphate, subunit 1, domain 1"/>
    <property type="match status" value="1"/>
</dbReference>
<gene>
    <name evidence="1" type="ORF">UFOVP436_216</name>
    <name evidence="2" type="ORF">UFOVP784_216</name>
</gene>